<protein>
    <submittedName>
        <fullName evidence="2">Uncharacterized protein</fullName>
    </submittedName>
</protein>
<gene>
    <name evidence="2" type="ORF">CVLEPA_LOCUS13022</name>
</gene>
<evidence type="ECO:0000313" key="2">
    <source>
        <dbReference type="EMBL" id="CAK8682349.1"/>
    </source>
</evidence>
<organism evidence="2 3">
    <name type="scientific">Clavelina lepadiformis</name>
    <name type="common">Light-bulb sea squirt</name>
    <name type="synonym">Ascidia lepadiformis</name>
    <dbReference type="NCBI Taxonomy" id="159417"/>
    <lineage>
        <taxon>Eukaryota</taxon>
        <taxon>Metazoa</taxon>
        <taxon>Chordata</taxon>
        <taxon>Tunicata</taxon>
        <taxon>Ascidiacea</taxon>
        <taxon>Aplousobranchia</taxon>
        <taxon>Clavelinidae</taxon>
        <taxon>Clavelina</taxon>
    </lineage>
</organism>
<evidence type="ECO:0000256" key="1">
    <source>
        <dbReference type="SAM" id="MobiDB-lite"/>
    </source>
</evidence>
<feature type="compositionally biased region" description="Basic and acidic residues" evidence="1">
    <location>
        <begin position="456"/>
        <end position="465"/>
    </location>
</feature>
<proteinExistence type="predicted"/>
<feature type="compositionally biased region" description="Polar residues" evidence="1">
    <location>
        <begin position="202"/>
        <end position="225"/>
    </location>
</feature>
<evidence type="ECO:0000313" key="3">
    <source>
        <dbReference type="Proteomes" id="UP001642483"/>
    </source>
</evidence>
<dbReference type="EMBL" id="CAWYQH010000090">
    <property type="protein sequence ID" value="CAK8682349.1"/>
    <property type="molecule type" value="Genomic_DNA"/>
</dbReference>
<sequence length="869" mass="95835">MNGGLLLTKSTRGKPKLTLESGESFVHDKDSSDEVWTLWRCSRRGHCRARLRLKKEDFAKLDSRLPIESSSWEKYGESDCLKNVCRTTSHDTAHAKPSNEECVPPSGQHSCSSNQLAAVSNLVHEEASACGTTRSHQLTRSNQQRLVTDGNVSAGVQLHGTESVQEDTINQPRVSDVAMSSSTSTTPSLPQPPAAKRVCYGANNNTTGRNQSDNSSDRVSTNNNPHQLCLEQNHIVDTTEDASSAASNDLSSSSSSEVSSAWRNSLRVAGTEGRQLNSSDMKKILDNVQFLRSKITGVADDLSDSDNAYCEVSCQSTDDVVDLFYLLKRHESDFKIKVELYHKEEIEVKLDAVPLRFEVSRVQSYLHRNHGTVLPPGITRMRDEVGFHTGSCTLLMRRDLDKKPIPRQIDVDGSKIRVRYKEQNLPEPSLPAASSAEPNAGGSFLGLLYSAEPERADGREVHGDDPTPGVQVDNNLQVTPTTMSTFNSTSENVGIAFNGSMLSLLPAPSVFQTTSMQTAAADPYSQPGYTRGDVLQQHSVGGAGFNQPMFEVGDIQDPAQNAVRASEPTQPMQCEHMYNYPGVETTNPTTNNRQVIGQSGGVILPSSNHNNQLQSTSQEQTDKEFRDDLMSLLLNPGDSPHYTGNAAMFSQAVPAGLEILKKNISSISDLVSNHKIDEALRICDDLISVMRTTFVTGDDAIKTGNKIVDLMSTLSRSKYSPTILTLLLLAGDLHKQIDGPTEKVKLMERCAVECYQFVVRYNKHLQRTTYYYVISRMTDFIQSIQSVKVDDEKLVATSKAECWLVIASCHDYLAEYSRAIEVLQLAIATLESTFGDGCRKMWLYSICCSNIGSYVNLQRRDQIAIYVLK</sequence>
<reference evidence="2 3" key="1">
    <citation type="submission" date="2024-02" db="EMBL/GenBank/DDBJ databases">
        <authorList>
            <person name="Daric V."/>
            <person name="Darras S."/>
        </authorList>
    </citation>
    <scope>NUCLEOTIDE SEQUENCE [LARGE SCALE GENOMIC DNA]</scope>
</reference>
<name>A0ABP0FVC2_CLALP</name>
<comment type="caution">
    <text evidence="2">The sequence shown here is derived from an EMBL/GenBank/DDBJ whole genome shotgun (WGS) entry which is preliminary data.</text>
</comment>
<keyword evidence="3" id="KW-1185">Reference proteome</keyword>
<feature type="region of interest" description="Disordered" evidence="1">
    <location>
        <begin position="176"/>
        <end position="225"/>
    </location>
</feature>
<dbReference type="Proteomes" id="UP001642483">
    <property type="component" value="Unassembled WGS sequence"/>
</dbReference>
<accession>A0ABP0FVC2</accession>
<feature type="region of interest" description="Disordered" evidence="1">
    <location>
        <begin position="456"/>
        <end position="475"/>
    </location>
</feature>